<dbReference type="eggNOG" id="COG4842">
    <property type="taxonomic scope" value="Bacteria"/>
</dbReference>
<dbReference type="InterPro" id="IPR027797">
    <property type="entry name" value="PT-TG_dom"/>
</dbReference>
<evidence type="ECO:0000259" key="3">
    <source>
        <dbReference type="Pfam" id="PF14449"/>
    </source>
</evidence>
<feature type="domain" description="Pre-toxin TG" evidence="3">
    <location>
        <begin position="211"/>
        <end position="275"/>
    </location>
</feature>
<evidence type="ECO:0000256" key="2">
    <source>
        <dbReference type="ARBA" id="ARBA00022525"/>
    </source>
</evidence>
<dbReference type="CDD" id="cd20692">
    <property type="entry name" value="CdiA-CT_Ec-like"/>
    <property type="match status" value="1"/>
</dbReference>
<protein>
    <recommendedName>
        <fullName evidence="3">Pre-toxin TG domain-containing protein</fullName>
    </recommendedName>
</protein>
<accession>A0A074LRI0</accession>
<dbReference type="Proteomes" id="UP000027931">
    <property type="component" value="Unassembled WGS sequence"/>
</dbReference>
<keyword evidence="2" id="KW-0964">Secreted</keyword>
<sequence length="395" mass="44371">MLNSLATHMDHILELRRQAQQYEMASWEYSGDSQDDLHHRQNLARQAAHLRQQADWEANQADSVAKGQLGQIMSMLPNVINNGSHGTGSSVELDDLPEPMRSYYLRHPELREADSVSEVVGKSSWASVKKVDETSIQQDKELRSRLLALLKQLTKKERMGWWDESTDQIVFQKDYGDMPTEELKAQIFARLYKMQGETNSTEDEIQAFYESVSMGADFIPVVGNLKSLVEASTGRDYITGDDLTWVERGFSLAGVVGGGFIKLGGKSIKTDKGLKYIYEIARGLHASVEVGREVTLPRVETYEQARNLALELVGDLGPDAKSVIGTLDKSQGYGKVIGRRSEDGKVLWRLDYDPIKGMHINIEDYREGKGEKAIKLCIPFDGNEDTFISLLKHLN</sequence>
<keyword evidence="5" id="KW-1185">Reference proteome</keyword>
<dbReference type="EMBL" id="JMIR01000009">
    <property type="protein sequence ID" value="KEO83694.1"/>
    <property type="molecule type" value="Genomic_DNA"/>
</dbReference>
<comment type="subcellular location">
    <subcellularLocation>
        <location evidence="1">Secreted</location>
    </subcellularLocation>
</comment>
<dbReference type="Pfam" id="PF14449">
    <property type="entry name" value="PT-TG"/>
    <property type="match status" value="1"/>
</dbReference>
<organism evidence="4 5">
    <name type="scientific">Tumebacillus flagellatus</name>
    <dbReference type="NCBI Taxonomy" id="1157490"/>
    <lineage>
        <taxon>Bacteria</taxon>
        <taxon>Bacillati</taxon>
        <taxon>Bacillota</taxon>
        <taxon>Bacilli</taxon>
        <taxon>Bacillales</taxon>
        <taxon>Alicyclobacillaceae</taxon>
        <taxon>Tumebacillus</taxon>
    </lineage>
</organism>
<evidence type="ECO:0000313" key="4">
    <source>
        <dbReference type="EMBL" id="KEO83694.1"/>
    </source>
</evidence>
<evidence type="ECO:0000256" key="1">
    <source>
        <dbReference type="ARBA" id="ARBA00004613"/>
    </source>
</evidence>
<dbReference type="GO" id="GO:0005576">
    <property type="term" value="C:extracellular region"/>
    <property type="evidence" value="ECO:0007669"/>
    <property type="project" value="UniProtKB-SubCell"/>
</dbReference>
<name>A0A074LRI0_9BACL</name>
<proteinExistence type="predicted"/>
<dbReference type="AlphaFoldDB" id="A0A074LRI0"/>
<reference evidence="4 5" key="1">
    <citation type="journal article" date="2013" name="Int. J. Syst. Evol. Microbiol.">
        <title>Tumebacillus flagellatus sp. nov., an alpha-amylase/pullulanase-producing bacterium isolated from cassava wastewater.</title>
        <authorList>
            <person name="Wang Q."/>
            <person name="Xie N."/>
            <person name="Qin Y."/>
            <person name="Shen N."/>
            <person name="Zhu J."/>
            <person name="Mi H."/>
            <person name="Huang R."/>
        </authorList>
    </citation>
    <scope>NUCLEOTIDE SEQUENCE [LARGE SCALE GENOMIC DNA]</scope>
    <source>
        <strain evidence="4 5">GST4</strain>
    </source>
</reference>
<comment type="caution">
    <text evidence="4">The sequence shown here is derived from an EMBL/GenBank/DDBJ whole genome shotgun (WGS) entry which is preliminary data.</text>
</comment>
<evidence type="ECO:0000313" key="5">
    <source>
        <dbReference type="Proteomes" id="UP000027931"/>
    </source>
</evidence>
<dbReference type="STRING" id="1157490.EL26_08555"/>
<dbReference type="eggNOG" id="COG3064">
    <property type="taxonomic scope" value="Bacteria"/>
</dbReference>
<gene>
    <name evidence="4" type="ORF">EL26_08555</name>
</gene>